<comment type="function">
    <text evidence="19">Ubiquitin-protein ligase which is mainly involved pre-mRNA splicing and DNA repair. Required for pre-mRNA splicing as component of the spliceosome.</text>
</comment>
<dbReference type="Pfam" id="PF16755">
    <property type="entry name" value="Beta-prop_NUP159_NUP214"/>
    <property type="match status" value="1"/>
</dbReference>
<evidence type="ECO:0000256" key="18">
    <source>
        <dbReference type="PROSITE-ProRule" id="PRU00221"/>
    </source>
</evidence>
<comment type="catalytic activity">
    <reaction evidence="19">
        <text>S-ubiquitinyl-[E2 ubiquitin-conjugating enzyme]-L-cysteine + [acceptor protein]-L-lysine = [E2 ubiquitin-conjugating enzyme]-L-cysteine + N(6)-ubiquitinyl-[acceptor protein]-L-lysine.</text>
        <dbReference type="EC" id="2.3.2.27"/>
    </reaction>
</comment>
<evidence type="ECO:0000256" key="20">
    <source>
        <dbReference type="SAM" id="Coils"/>
    </source>
</evidence>
<dbReference type="RefSeq" id="XP_001437995.1">
    <property type="nucleotide sequence ID" value="XM_001437958.1"/>
</dbReference>
<dbReference type="GO" id="GO:0004842">
    <property type="term" value="F:ubiquitin-protein transferase activity"/>
    <property type="evidence" value="ECO:0000318"/>
    <property type="project" value="GO_Central"/>
</dbReference>
<dbReference type="SUPFAM" id="SSF57850">
    <property type="entry name" value="RING/U-box"/>
    <property type="match status" value="1"/>
</dbReference>
<comment type="similarity">
    <text evidence="3 19">Belongs to the WD repeat PRP19 family.</text>
</comment>
<dbReference type="AlphaFoldDB" id="A0CII1"/>
<organism evidence="22 23">
    <name type="scientific">Paramecium tetraurelia</name>
    <dbReference type="NCBI Taxonomy" id="5888"/>
    <lineage>
        <taxon>Eukaryota</taxon>
        <taxon>Sar</taxon>
        <taxon>Alveolata</taxon>
        <taxon>Ciliophora</taxon>
        <taxon>Intramacronucleata</taxon>
        <taxon>Oligohymenophorea</taxon>
        <taxon>Peniculida</taxon>
        <taxon>Parameciidae</taxon>
        <taxon>Paramecium</taxon>
    </lineage>
</organism>
<keyword evidence="15 19" id="KW-0508">mRNA splicing</keyword>
<dbReference type="UniPathway" id="UPA00143"/>
<dbReference type="InterPro" id="IPR039462">
    <property type="entry name" value="Nup159/Nup146_N"/>
</dbReference>
<dbReference type="FunFam" id="3.30.40.10:FF:000027">
    <property type="entry name" value="Pre-mRNA-processing factor 19, putative"/>
    <property type="match status" value="1"/>
</dbReference>
<dbReference type="FunCoup" id="A0CII1">
    <property type="interactions" value="1315"/>
</dbReference>
<reference evidence="22 23" key="1">
    <citation type="journal article" date="2006" name="Nature">
        <title>Global trends of whole-genome duplications revealed by the ciliate Paramecium tetraurelia.</title>
        <authorList>
            <consortium name="Genoscope"/>
            <person name="Aury J.-M."/>
            <person name="Jaillon O."/>
            <person name="Duret L."/>
            <person name="Noel B."/>
            <person name="Jubin C."/>
            <person name="Porcel B.M."/>
            <person name="Segurens B."/>
            <person name="Daubin V."/>
            <person name="Anthouard V."/>
            <person name="Aiach N."/>
            <person name="Arnaiz O."/>
            <person name="Billaut A."/>
            <person name="Beisson J."/>
            <person name="Blanc I."/>
            <person name="Bouhouche K."/>
            <person name="Camara F."/>
            <person name="Duharcourt S."/>
            <person name="Guigo R."/>
            <person name="Gogendeau D."/>
            <person name="Katinka M."/>
            <person name="Keller A.-M."/>
            <person name="Kissmehl R."/>
            <person name="Klotz C."/>
            <person name="Koll F."/>
            <person name="Le Moue A."/>
            <person name="Lepere C."/>
            <person name="Malinsky S."/>
            <person name="Nowacki M."/>
            <person name="Nowak J.K."/>
            <person name="Plattner H."/>
            <person name="Poulain J."/>
            <person name="Ruiz F."/>
            <person name="Serrano V."/>
            <person name="Zagulski M."/>
            <person name="Dessen P."/>
            <person name="Betermier M."/>
            <person name="Weissenbach J."/>
            <person name="Scarpelli C."/>
            <person name="Schachter V."/>
            <person name="Sperling L."/>
            <person name="Meyer E."/>
            <person name="Cohen J."/>
            <person name="Wincker P."/>
        </authorList>
    </citation>
    <scope>NUCLEOTIDE SEQUENCE [LARGE SCALE GENOMIC DNA]</scope>
    <source>
        <strain evidence="22 23">Stock d4-2</strain>
    </source>
</reference>
<evidence type="ECO:0000256" key="5">
    <source>
        <dbReference type="ARBA" id="ARBA00022574"/>
    </source>
</evidence>
<dbReference type="PANTHER" id="PTHR43995:SF1">
    <property type="entry name" value="PRE-MRNA-PROCESSING FACTOR 19"/>
    <property type="match status" value="1"/>
</dbReference>
<evidence type="ECO:0000256" key="8">
    <source>
        <dbReference type="ARBA" id="ARBA00022723"/>
    </source>
</evidence>
<keyword evidence="14" id="KW-0862">Zinc</keyword>
<evidence type="ECO:0000256" key="4">
    <source>
        <dbReference type="ARBA" id="ARBA00022448"/>
    </source>
</evidence>
<protein>
    <recommendedName>
        <fullName evidence="19">Pre-mRNA-processing factor 19</fullName>
        <ecNumber evidence="19">2.3.2.27</ecNumber>
    </recommendedName>
</protein>
<dbReference type="GeneID" id="5023780"/>
<evidence type="ECO:0000256" key="15">
    <source>
        <dbReference type="ARBA" id="ARBA00023187"/>
    </source>
</evidence>
<dbReference type="GO" id="GO:0000398">
    <property type="term" value="P:mRNA splicing, via spliceosome"/>
    <property type="evidence" value="ECO:0000318"/>
    <property type="project" value="GO_Central"/>
</dbReference>
<evidence type="ECO:0000313" key="22">
    <source>
        <dbReference type="EMBL" id="CAK70598.1"/>
    </source>
</evidence>
<dbReference type="GO" id="GO:0071006">
    <property type="term" value="C:U2-type catalytic step 1 spliceosome"/>
    <property type="evidence" value="ECO:0000318"/>
    <property type="project" value="GO_Central"/>
</dbReference>
<keyword evidence="10" id="KW-0677">Repeat</keyword>
<dbReference type="HOGENOM" id="CLU_023894_1_0_1"/>
<dbReference type="STRING" id="5888.A0CII1"/>
<dbReference type="eggNOG" id="KOG0289">
    <property type="taxonomic scope" value="Eukaryota"/>
</dbReference>
<comment type="subunit">
    <text evidence="19">Homotetramer.</text>
</comment>
<dbReference type="CDD" id="cd16656">
    <property type="entry name" value="RING-Ubox_PRP19"/>
    <property type="match status" value="1"/>
</dbReference>
<keyword evidence="16 19" id="KW-0234">DNA repair</keyword>
<dbReference type="PROSITE" id="PS50082">
    <property type="entry name" value="WD_REPEATS_2"/>
    <property type="match status" value="1"/>
</dbReference>
<evidence type="ECO:0000256" key="2">
    <source>
        <dbReference type="ARBA" id="ARBA00004906"/>
    </source>
</evidence>
<evidence type="ECO:0000256" key="11">
    <source>
        <dbReference type="ARBA" id="ARBA00022763"/>
    </source>
</evidence>
<dbReference type="InterPro" id="IPR038959">
    <property type="entry name" value="Prp19"/>
</dbReference>
<dbReference type="Gene3D" id="3.30.40.10">
    <property type="entry name" value="Zinc/RING finger domain, C3HC4 (zinc finger)"/>
    <property type="match status" value="1"/>
</dbReference>
<dbReference type="Pfam" id="PF08606">
    <property type="entry name" value="Prp19"/>
    <property type="match status" value="1"/>
</dbReference>
<evidence type="ECO:0000256" key="7">
    <source>
        <dbReference type="ARBA" id="ARBA00022679"/>
    </source>
</evidence>
<dbReference type="InterPro" id="IPR055340">
    <property type="entry name" value="RING-Ubox_PRP19"/>
</dbReference>
<dbReference type="InParanoid" id="A0CII1"/>
<dbReference type="InterPro" id="IPR001680">
    <property type="entry name" value="WD40_rpt"/>
</dbReference>
<dbReference type="Proteomes" id="UP000000600">
    <property type="component" value="Unassembled WGS sequence"/>
</dbReference>
<dbReference type="PANTHER" id="PTHR43995">
    <property type="entry name" value="PRE-MRNA-PROCESSING FACTOR 19"/>
    <property type="match status" value="1"/>
</dbReference>
<keyword evidence="20" id="KW-0175">Coiled coil</keyword>
<evidence type="ECO:0000256" key="14">
    <source>
        <dbReference type="ARBA" id="ARBA00022833"/>
    </source>
</evidence>
<comment type="subcellular location">
    <subcellularLocation>
        <location evidence="1 19">Nucleus</location>
    </subcellularLocation>
</comment>
<dbReference type="InterPro" id="IPR015943">
    <property type="entry name" value="WD40/YVTN_repeat-like_dom_sf"/>
</dbReference>
<dbReference type="GO" id="GO:0006281">
    <property type="term" value="P:DNA repair"/>
    <property type="evidence" value="ECO:0007669"/>
    <property type="project" value="UniProtKB-KW"/>
</dbReference>
<dbReference type="SUPFAM" id="SSF50978">
    <property type="entry name" value="WD40 repeat-like"/>
    <property type="match status" value="1"/>
</dbReference>
<sequence>MQSWQTCALSGELIETPVISKVSGHIYEKRLIEKHIESTGTCPITGRPLNIEDLIEVKVSRVQKPRPVTATSIPSLLSLLQNEWDALLLEQFQLKQHLEQVRHELTHALYQHDAACRVIAKLIKERDQARIELSQLQHKLNHKIEVEANNAPEKLSSNQIAEIEENAIKLTNQRKAQRKQQSYFDQFPGPEILSNYDVKQEYQQTQGGTSLDTKDNYVLVGGQAGLIQLYSHEKLVYSAQEHTQSITQVNFFTYDEHLRFVSSSQDGNLKLYQFNSQSQEGQVTQTINIGQSVTGVAIHPLGYVAIIVTTNGVLAYYNLKNGQQLSRVTDFEGQCQFTSISVHPDGLLLAIGQADSQIKVWSIVKSQLLAQLEGQEGAVTNLSFSESGANLASSSSSEVKEWDLRRPGQFSKIYQGQKIVVLGGLSYDPSGQFLAVGSNKSIHFFDVKKKQEFCKIDSHRDLVTGIRFGQLSKNIYSCSVDKSVNIYGN</sequence>
<evidence type="ECO:0000256" key="17">
    <source>
        <dbReference type="ARBA" id="ARBA00023242"/>
    </source>
</evidence>
<keyword evidence="17 19" id="KW-0539">Nucleus</keyword>
<dbReference type="KEGG" id="ptm:GSPATT00007733001"/>
<keyword evidence="9 19" id="KW-0747">Spliceosome</keyword>
<feature type="domain" description="U-box" evidence="21">
    <location>
        <begin position="1"/>
        <end position="74"/>
    </location>
</feature>
<dbReference type="Gene3D" id="2.130.10.10">
    <property type="entry name" value="YVTN repeat-like/Quinoprotein amine dehydrogenase"/>
    <property type="match status" value="1"/>
</dbReference>
<keyword evidence="4" id="KW-0813">Transport</keyword>
<dbReference type="EC" id="2.3.2.27" evidence="19"/>
<dbReference type="InterPro" id="IPR036322">
    <property type="entry name" value="WD40_repeat_dom_sf"/>
</dbReference>
<evidence type="ECO:0000256" key="9">
    <source>
        <dbReference type="ARBA" id="ARBA00022728"/>
    </source>
</evidence>
<keyword evidence="23" id="KW-1185">Reference proteome</keyword>
<dbReference type="InterPro" id="IPR013915">
    <property type="entry name" value="Prp19_cc"/>
</dbReference>
<evidence type="ECO:0000256" key="10">
    <source>
        <dbReference type="ARBA" id="ARBA00022737"/>
    </source>
</evidence>
<feature type="coiled-coil region" evidence="20">
    <location>
        <begin position="119"/>
        <end position="180"/>
    </location>
</feature>
<evidence type="ECO:0000256" key="1">
    <source>
        <dbReference type="ARBA" id="ARBA00004123"/>
    </source>
</evidence>
<comment type="pathway">
    <text evidence="2 19">Protein modification; protein ubiquitination.</text>
</comment>
<dbReference type="InterPro" id="IPR004181">
    <property type="entry name" value="Znf_MIZ"/>
</dbReference>
<dbReference type="GO" id="GO:0008270">
    <property type="term" value="F:zinc ion binding"/>
    <property type="evidence" value="ECO:0007669"/>
    <property type="project" value="UniProtKB-KW"/>
</dbReference>
<evidence type="ECO:0000256" key="6">
    <source>
        <dbReference type="ARBA" id="ARBA00022664"/>
    </source>
</evidence>
<evidence type="ECO:0000256" key="3">
    <source>
        <dbReference type="ARBA" id="ARBA00006388"/>
    </source>
</evidence>
<dbReference type="InterPro" id="IPR013083">
    <property type="entry name" value="Znf_RING/FYVE/PHD"/>
</dbReference>
<keyword evidence="6 19" id="KW-0507">mRNA processing</keyword>
<dbReference type="EMBL" id="CT868085">
    <property type="protein sequence ID" value="CAK70598.1"/>
    <property type="molecule type" value="Genomic_DNA"/>
</dbReference>
<keyword evidence="11 19" id="KW-0227">DNA damage</keyword>
<dbReference type="InterPro" id="IPR003613">
    <property type="entry name" value="Ubox_domain"/>
</dbReference>
<keyword evidence="13 19" id="KW-0833">Ubl conjugation pathway</keyword>
<keyword evidence="12" id="KW-0863">Zinc-finger</keyword>
<dbReference type="GO" id="GO:0000974">
    <property type="term" value="C:Prp19 complex"/>
    <property type="evidence" value="ECO:0000318"/>
    <property type="project" value="GO_Central"/>
</dbReference>
<dbReference type="GO" id="GO:0005737">
    <property type="term" value="C:cytoplasm"/>
    <property type="evidence" value="ECO:0000318"/>
    <property type="project" value="GO_Central"/>
</dbReference>
<dbReference type="PROSITE" id="PS51698">
    <property type="entry name" value="U_BOX"/>
    <property type="match status" value="1"/>
</dbReference>
<dbReference type="GO" id="GO:0061630">
    <property type="term" value="F:ubiquitin protein ligase activity"/>
    <property type="evidence" value="ECO:0007669"/>
    <property type="project" value="UniProtKB-UniRule"/>
</dbReference>
<dbReference type="Pfam" id="PF11789">
    <property type="entry name" value="zf-Nse"/>
    <property type="match status" value="1"/>
</dbReference>
<gene>
    <name evidence="22" type="ORF">GSPATT00007733001</name>
</gene>
<proteinExistence type="inferred from homology"/>
<dbReference type="SMART" id="SM00320">
    <property type="entry name" value="WD40"/>
    <property type="match status" value="6"/>
</dbReference>
<feature type="repeat" description="WD" evidence="18">
    <location>
        <begin position="338"/>
        <end position="371"/>
    </location>
</feature>
<evidence type="ECO:0000256" key="12">
    <source>
        <dbReference type="ARBA" id="ARBA00022771"/>
    </source>
</evidence>
<keyword evidence="7 19" id="KW-0808">Transferase</keyword>
<keyword evidence="8" id="KW-0479">Metal-binding</keyword>
<dbReference type="SMART" id="SM00504">
    <property type="entry name" value="Ubox"/>
    <property type="match status" value="1"/>
</dbReference>
<dbReference type="Pfam" id="PF00400">
    <property type="entry name" value="WD40"/>
    <property type="match status" value="2"/>
</dbReference>
<evidence type="ECO:0000259" key="21">
    <source>
        <dbReference type="PROSITE" id="PS51698"/>
    </source>
</evidence>
<dbReference type="OrthoDB" id="687049at2759"/>
<evidence type="ECO:0000256" key="19">
    <source>
        <dbReference type="RuleBase" id="RU367101"/>
    </source>
</evidence>
<dbReference type="GO" id="GO:0070534">
    <property type="term" value="P:protein K63-linked ubiquitination"/>
    <property type="evidence" value="ECO:0007669"/>
    <property type="project" value="UniProtKB-UniRule"/>
</dbReference>
<dbReference type="OMA" id="SLDQHWA"/>
<keyword evidence="5 18" id="KW-0853">WD repeat</keyword>
<evidence type="ECO:0000256" key="13">
    <source>
        <dbReference type="ARBA" id="ARBA00022786"/>
    </source>
</evidence>
<evidence type="ECO:0000256" key="16">
    <source>
        <dbReference type="ARBA" id="ARBA00023204"/>
    </source>
</evidence>
<evidence type="ECO:0000313" key="23">
    <source>
        <dbReference type="Proteomes" id="UP000000600"/>
    </source>
</evidence>
<name>A0CII1_PARTE</name>
<accession>A0CII1</accession>